<dbReference type="OrthoDB" id="9810174at2"/>
<dbReference type="Pfam" id="PF07484">
    <property type="entry name" value="Collar"/>
    <property type="match status" value="1"/>
</dbReference>
<feature type="signal peptide" evidence="1">
    <location>
        <begin position="1"/>
        <end position="21"/>
    </location>
</feature>
<reference evidence="4" key="1">
    <citation type="submission" date="2016-10" db="EMBL/GenBank/DDBJ databases">
        <authorList>
            <person name="Varghese N."/>
            <person name="Submissions S."/>
        </authorList>
    </citation>
    <scope>NUCLEOTIDE SEQUENCE [LARGE SCALE GENOMIC DNA]</scope>
    <source>
        <strain evidence="4">DSM 19482</strain>
    </source>
</reference>
<dbReference type="RefSeq" id="WP_084173893.1">
    <property type="nucleotide sequence ID" value="NZ_FTPU01000010.1"/>
</dbReference>
<accession>A0A1U7PX42</accession>
<evidence type="ECO:0000256" key="1">
    <source>
        <dbReference type="SAM" id="SignalP"/>
    </source>
</evidence>
<keyword evidence="1" id="KW-0732">Signal</keyword>
<organism evidence="3 4">
    <name type="scientific">Epilithonimonas bovis DSM 19482</name>
    <dbReference type="NCBI Taxonomy" id="1121284"/>
    <lineage>
        <taxon>Bacteria</taxon>
        <taxon>Pseudomonadati</taxon>
        <taxon>Bacteroidota</taxon>
        <taxon>Flavobacteriia</taxon>
        <taxon>Flavobacteriales</taxon>
        <taxon>Weeksellaceae</taxon>
        <taxon>Chryseobacterium group</taxon>
        <taxon>Epilithonimonas</taxon>
    </lineage>
</organism>
<name>A0A1U7PX42_9FLAO</name>
<dbReference type="Proteomes" id="UP000187261">
    <property type="component" value="Unassembled WGS sequence"/>
</dbReference>
<feature type="domain" description="Phage tail collar" evidence="2">
    <location>
        <begin position="28"/>
        <end position="83"/>
    </location>
</feature>
<dbReference type="AlphaFoldDB" id="A0A1U7PX42"/>
<evidence type="ECO:0000259" key="2">
    <source>
        <dbReference type="Pfam" id="PF07484"/>
    </source>
</evidence>
<keyword evidence="4" id="KW-1185">Reference proteome</keyword>
<protein>
    <submittedName>
        <fullName evidence="3">Microcystin-dependent protein</fullName>
    </submittedName>
</protein>
<dbReference type="Gene3D" id="3.90.1340.10">
    <property type="entry name" value="Phage tail collar domain"/>
    <property type="match status" value="1"/>
</dbReference>
<evidence type="ECO:0000313" key="4">
    <source>
        <dbReference type="Proteomes" id="UP000187261"/>
    </source>
</evidence>
<evidence type="ECO:0000313" key="3">
    <source>
        <dbReference type="EMBL" id="SIT96532.1"/>
    </source>
</evidence>
<sequence>MKKLSFVLMTICGLFSTKMSAQFLPFLGQIAFVPYNFAPKGWAECNGQMMSIAQNTALFSLLGTTYGGDGQTTFALPDMRGRVLVHNGQGAGLSSRVLGEQGGTESVTLLPGQMPAHTHTTVMNGTTAEGNTNLPTNAIPANTKVLDKEYYDASLVAPGSPAAVIVPMTPPIVSPSGGNQPHPNMQPYLTLKCIIALEGVYPSRD</sequence>
<dbReference type="InterPro" id="IPR011083">
    <property type="entry name" value="Phage_tail_collar_dom"/>
</dbReference>
<proteinExistence type="predicted"/>
<feature type="chain" id="PRO_5011962260" evidence="1">
    <location>
        <begin position="22"/>
        <end position="205"/>
    </location>
</feature>
<dbReference type="STRING" id="1121284.SAMN05660493_01216"/>
<dbReference type="InterPro" id="IPR037053">
    <property type="entry name" value="Phage_tail_collar_dom_sf"/>
</dbReference>
<dbReference type="EMBL" id="FTPU01000010">
    <property type="protein sequence ID" value="SIT96532.1"/>
    <property type="molecule type" value="Genomic_DNA"/>
</dbReference>
<dbReference type="SUPFAM" id="SSF88874">
    <property type="entry name" value="Receptor-binding domain of short tail fibre protein gp12"/>
    <property type="match status" value="1"/>
</dbReference>
<gene>
    <name evidence="3" type="ORF">SAMN05660493_01216</name>
</gene>